<organism evidence="12 14">
    <name type="scientific">Legionella adelaidensis</name>
    <dbReference type="NCBI Taxonomy" id="45056"/>
    <lineage>
        <taxon>Bacteria</taxon>
        <taxon>Pseudomonadati</taxon>
        <taxon>Pseudomonadota</taxon>
        <taxon>Gammaproteobacteria</taxon>
        <taxon>Legionellales</taxon>
        <taxon>Legionellaceae</taxon>
        <taxon>Legionella</taxon>
    </lineage>
</organism>
<dbReference type="EC" id="3.5.2.3" evidence="4 9"/>
<dbReference type="HAMAP" id="MF_00219">
    <property type="entry name" value="PyrC_classII"/>
    <property type="match status" value="1"/>
</dbReference>
<dbReference type="InterPro" id="IPR004721">
    <property type="entry name" value="DHOdimr"/>
</dbReference>
<evidence type="ECO:0000313" key="15">
    <source>
        <dbReference type="Proteomes" id="UP000281170"/>
    </source>
</evidence>
<dbReference type="Gene3D" id="3.20.20.140">
    <property type="entry name" value="Metal-dependent hydrolases"/>
    <property type="match status" value="1"/>
</dbReference>
<keyword evidence="5 9" id="KW-0479">Metal-binding</keyword>
<dbReference type="EMBL" id="LR134414">
    <property type="protein sequence ID" value="VEH81317.1"/>
    <property type="molecule type" value="Genomic_DNA"/>
</dbReference>
<evidence type="ECO:0000256" key="3">
    <source>
        <dbReference type="ARBA" id="ARBA00005631"/>
    </source>
</evidence>
<feature type="binding site" evidence="9">
    <location>
        <position position="45"/>
    </location>
    <ligand>
        <name>Zn(2+)</name>
        <dbReference type="ChEBI" id="CHEBI:29105"/>
        <label>1</label>
    </ligand>
</feature>
<evidence type="ECO:0000256" key="2">
    <source>
        <dbReference type="ARBA" id="ARBA00004880"/>
    </source>
</evidence>
<feature type="binding site" evidence="9">
    <location>
        <position position="278"/>
    </location>
    <ligand>
        <name>substrate</name>
    </ligand>
</feature>
<dbReference type="EMBL" id="LNKA01000019">
    <property type="protein sequence ID" value="KTC64758.1"/>
    <property type="molecule type" value="Genomic_DNA"/>
</dbReference>
<keyword evidence="14" id="KW-1185">Reference proteome</keyword>
<feature type="binding site" evidence="9">
    <location>
        <begin position="45"/>
        <end position="47"/>
    </location>
    <ligand>
        <name>substrate</name>
    </ligand>
</feature>
<feature type="binding site" evidence="9">
    <location>
        <position position="274"/>
    </location>
    <ligand>
        <name>Zn(2+)</name>
        <dbReference type="ChEBI" id="CHEBI:29105"/>
        <label>1</label>
    </ligand>
</feature>
<dbReference type="Proteomes" id="UP000281170">
    <property type="component" value="Plasmid 5"/>
</dbReference>
<keyword evidence="13" id="KW-0614">Plasmid</keyword>
<evidence type="ECO:0000256" key="9">
    <source>
        <dbReference type="HAMAP-Rule" id="MF_00219"/>
    </source>
</evidence>
<keyword evidence="7 9" id="KW-0862">Zinc</keyword>
<feature type="binding site" description="via carbamate group" evidence="9">
    <location>
        <position position="128"/>
    </location>
    <ligand>
        <name>Zn(2+)</name>
        <dbReference type="ChEBI" id="CHEBI:29105"/>
        <label>1</label>
    </ligand>
</feature>
<evidence type="ECO:0000256" key="6">
    <source>
        <dbReference type="ARBA" id="ARBA00022801"/>
    </source>
</evidence>
<gene>
    <name evidence="9 13" type="primary">pyrC</name>
    <name evidence="12" type="ORF">Lade_2052</name>
    <name evidence="13" type="ORF">NCTC12735_00076</name>
</gene>
<feature type="binding site" evidence="9">
    <location>
        <position position="246"/>
    </location>
    <ligand>
        <name>substrate</name>
    </ligand>
</feature>
<comment type="function">
    <text evidence="1 9">Catalyzes the reversible cyclization of carbamoyl aspartate to dihydroorotate.</text>
</comment>
<keyword evidence="8 9" id="KW-0665">Pyrimidine biosynthesis</keyword>
<comment type="subunit">
    <text evidence="9">Homodimer.</text>
</comment>
<evidence type="ECO:0000256" key="7">
    <source>
        <dbReference type="ARBA" id="ARBA00022833"/>
    </source>
</evidence>
<dbReference type="KEGG" id="ladl:NCTC12735_00076"/>
<feature type="binding site" evidence="9">
    <location>
        <position position="290"/>
    </location>
    <ligand>
        <name>substrate</name>
    </ligand>
</feature>
<evidence type="ECO:0000313" key="12">
    <source>
        <dbReference type="EMBL" id="KTC64758.1"/>
    </source>
</evidence>
<dbReference type="InterPro" id="IPR002195">
    <property type="entry name" value="Dihydroorotase_CS"/>
</dbReference>
<dbReference type="Pfam" id="PF01979">
    <property type="entry name" value="Amidohydro_1"/>
    <property type="match status" value="1"/>
</dbReference>
<dbReference type="GO" id="GO:0044205">
    <property type="term" value="P:'de novo' UMP biosynthetic process"/>
    <property type="evidence" value="ECO:0007669"/>
    <property type="project" value="UniProtKB-UniRule"/>
</dbReference>
<reference evidence="12 14" key="1">
    <citation type="submission" date="2015-11" db="EMBL/GenBank/DDBJ databases">
        <title>Identification of large and diverse effector repertoires of 38 Legionella species.</title>
        <authorList>
            <person name="Burstein D."/>
            <person name="Amaro F."/>
            <person name="Zusman T."/>
            <person name="Lifshitz Z."/>
            <person name="Cohen O."/>
            <person name="Gilbert J.A."/>
            <person name="Pupko T."/>
            <person name="Shuman H.A."/>
            <person name="Segal G."/>
        </authorList>
    </citation>
    <scope>NUCLEOTIDE SEQUENCE [LARGE SCALE GENOMIC DNA]</scope>
    <source>
        <strain evidence="12 14">1762-AUS-E</strain>
    </source>
</reference>
<feature type="domain" description="Amidohydrolase-related" evidence="11">
    <location>
        <begin position="41"/>
        <end position="290"/>
    </location>
</feature>
<dbReference type="SUPFAM" id="SSF51556">
    <property type="entry name" value="Metallo-dependent hydrolases"/>
    <property type="match status" value="1"/>
</dbReference>
<reference evidence="13 15" key="2">
    <citation type="submission" date="2018-12" db="EMBL/GenBank/DDBJ databases">
        <authorList>
            <consortium name="Pathogen Informatics"/>
        </authorList>
    </citation>
    <scope>NUCLEOTIDE SEQUENCE [LARGE SCALE GENOMIC DNA]</scope>
    <source>
        <strain evidence="13 15">NCTC12735</strain>
        <plasmid evidence="15">5</plasmid>
    </source>
</reference>
<dbReference type="PIRSF" id="PIRSF001237">
    <property type="entry name" value="DHOdimr"/>
    <property type="match status" value="1"/>
</dbReference>
<evidence type="ECO:0000259" key="11">
    <source>
        <dbReference type="Pfam" id="PF01979"/>
    </source>
</evidence>
<dbReference type="PATRIC" id="fig|45056.6.peg.2121"/>
<keyword evidence="6 9" id="KW-0378">Hydrolase</keyword>
<proteinExistence type="inferred from homology"/>
<evidence type="ECO:0000256" key="8">
    <source>
        <dbReference type="ARBA" id="ARBA00022975"/>
    </source>
</evidence>
<evidence type="ECO:0000256" key="10">
    <source>
        <dbReference type="RuleBase" id="RU003440"/>
    </source>
</evidence>
<name>A0A0W0R103_9GAMM</name>
<comment type="cofactor">
    <cofactor evidence="9 10">
        <name>Zn(2+)</name>
        <dbReference type="ChEBI" id="CHEBI:29105"/>
    </cofactor>
    <text evidence="9 10">Binds 2 Zn(2+) ions per subunit.</text>
</comment>
<feature type="modified residue" description="N6-carboxylysine" evidence="9">
    <location>
        <position position="128"/>
    </location>
</feature>
<sequence length="372" mass="41765">MLPILRWLPISSPGYGAPRHAILFLFILICMKSIQITRPDDWHVHFRDGKLLENTVPATANHFGRALVMPNLTPPLIRLHDILEYHRRILNASPKKDFIPFMTFFLHENMNPAEFEQAKRYPFIVGAKLYPAGVTTNSDQGIQSFKSIYPLLATMEENNLVLQVHGEVTHSDIFDRERLFLEEVLRIIVEDFPKLRVVLEHISTKSAVDYVKDAPQTVSATITPHHLLYNRNHLLAGGVKPHYYCLPILKKKSDQIALQEAATSGNPKFFAGTDSAPHAQNKKEASCGCAGIYSAPFAISMYAEIFAALNKLPQLNHFLGHFGAQFYGFAPNSSRIELIEKPFIIPDALPLGNEVVIPAGAQTTLHWSINEA</sequence>
<dbReference type="NCBIfam" id="TIGR00856">
    <property type="entry name" value="pyrC_dimer"/>
    <property type="match status" value="1"/>
</dbReference>
<feature type="binding site" evidence="9">
    <location>
        <position position="165"/>
    </location>
    <ligand>
        <name>substrate</name>
    </ligand>
</feature>
<feature type="binding site" evidence="9">
    <location>
        <position position="201"/>
    </location>
    <ligand>
        <name>Zn(2+)</name>
        <dbReference type="ChEBI" id="CHEBI:29105"/>
        <label>2</label>
    </ligand>
</feature>
<dbReference type="GO" id="GO:0006207">
    <property type="term" value="P:'de novo' pyrimidine nucleobase biosynthetic process"/>
    <property type="evidence" value="ECO:0007669"/>
    <property type="project" value="TreeGrafter"/>
</dbReference>
<evidence type="ECO:0000313" key="14">
    <source>
        <dbReference type="Proteomes" id="UP000054859"/>
    </source>
</evidence>
<evidence type="ECO:0000313" key="13">
    <source>
        <dbReference type="EMBL" id="VEH81317.1"/>
    </source>
</evidence>
<geneLocation type="plasmid" evidence="13 15">
    <name>5</name>
</geneLocation>
<dbReference type="PROSITE" id="PS00482">
    <property type="entry name" value="DIHYDROOROTASE_1"/>
    <property type="match status" value="1"/>
</dbReference>
<feature type="active site" evidence="9">
    <location>
        <position position="274"/>
    </location>
</feature>
<comment type="catalytic activity">
    <reaction evidence="9 10">
        <text>(S)-dihydroorotate + H2O = N-carbamoyl-L-aspartate + H(+)</text>
        <dbReference type="Rhea" id="RHEA:24296"/>
        <dbReference type="ChEBI" id="CHEBI:15377"/>
        <dbReference type="ChEBI" id="CHEBI:15378"/>
        <dbReference type="ChEBI" id="CHEBI:30864"/>
        <dbReference type="ChEBI" id="CHEBI:32814"/>
        <dbReference type="EC" id="3.5.2.3"/>
    </reaction>
</comment>
<dbReference type="InterPro" id="IPR006680">
    <property type="entry name" value="Amidohydro-rel"/>
</dbReference>
<dbReference type="Proteomes" id="UP000054859">
    <property type="component" value="Unassembled WGS sequence"/>
</dbReference>
<comment type="pathway">
    <text evidence="2 9 10">Pyrimidine metabolism; UMP biosynthesis via de novo pathway; (S)-dihydroorotate from bicarbonate: step 3/3.</text>
</comment>
<evidence type="ECO:0000256" key="1">
    <source>
        <dbReference type="ARBA" id="ARBA00002368"/>
    </source>
</evidence>
<dbReference type="GO" id="GO:0004151">
    <property type="term" value="F:dihydroorotase activity"/>
    <property type="evidence" value="ECO:0007669"/>
    <property type="project" value="UniProtKB-UniRule"/>
</dbReference>
<comment type="similarity">
    <text evidence="3 9 10">Belongs to the metallo-dependent hydrolases superfamily. DHOase family. Class II DHOase subfamily.</text>
</comment>
<dbReference type="CDD" id="cd01294">
    <property type="entry name" value="DHOase"/>
    <property type="match status" value="1"/>
</dbReference>
<feature type="binding site" evidence="9">
    <location>
        <position position="71"/>
    </location>
    <ligand>
        <name>substrate</name>
    </ligand>
</feature>
<feature type="binding site" evidence="9">
    <location>
        <position position="165"/>
    </location>
    <ligand>
        <name>Zn(2+)</name>
        <dbReference type="ChEBI" id="CHEBI:29105"/>
        <label>2</label>
    </ligand>
</feature>
<dbReference type="STRING" id="45056.Lade_2052"/>
<feature type="binding site" description="via carbamate group" evidence="9">
    <location>
        <position position="128"/>
    </location>
    <ligand>
        <name>Zn(2+)</name>
        <dbReference type="ChEBI" id="CHEBI:29105"/>
        <label>2</label>
    </ligand>
</feature>
<dbReference type="AlphaFoldDB" id="A0A0W0R103"/>
<evidence type="ECO:0000256" key="4">
    <source>
        <dbReference type="ARBA" id="ARBA00012860"/>
    </source>
</evidence>
<dbReference type="PANTHER" id="PTHR43137">
    <property type="entry name" value="DIHYDROOROTASE"/>
    <property type="match status" value="1"/>
</dbReference>
<dbReference type="GO" id="GO:0005829">
    <property type="term" value="C:cytosol"/>
    <property type="evidence" value="ECO:0007669"/>
    <property type="project" value="TreeGrafter"/>
</dbReference>
<dbReference type="PANTHER" id="PTHR43137:SF1">
    <property type="entry name" value="DIHYDROOROTASE"/>
    <property type="match status" value="1"/>
</dbReference>
<feature type="binding site" evidence="9">
    <location>
        <position position="43"/>
    </location>
    <ligand>
        <name>Zn(2+)</name>
        <dbReference type="ChEBI" id="CHEBI:29105"/>
        <label>1</label>
    </ligand>
</feature>
<evidence type="ECO:0000256" key="5">
    <source>
        <dbReference type="ARBA" id="ARBA00022723"/>
    </source>
</evidence>
<dbReference type="InterPro" id="IPR032466">
    <property type="entry name" value="Metal_Hydrolase"/>
</dbReference>
<protein>
    <recommendedName>
        <fullName evidence="4 9">Dihydroorotase</fullName>
        <shortName evidence="9">DHOase</shortName>
        <ecNumber evidence="4 9">3.5.2.3</ecNumber>
    </recommendedName>
</protein>
<accession>A0A0W0R103</accession>
<dbReference type="UniPathway" id="UPA00070">
    <property type="reaction ID" value="UER00117"/>
</dbReference>
<dbReference type="PROSITE" id="PS00483">
    <property type="entry name" value="DIHYDROOROTASE_2"/>
    <property type="match status" value="1"/>
</dbReference>
<dbReference type="GO" id="GO:0008270">
    <property type="term" value="F:zinc ion binding"/>
    <property type="evidence" value="ECO:0007669"/>
    <property type="project" value="UniProtKB-UniRule"/>
</dbReference>